<dbReference type="Proteomes" id="UP000256601">
    <property type="component" value="Unassembled WGS sequence"/>
</dbReference>
<dbReference type="EMBL" id="KZ857327">
    <property type="protein sequence ID" value="RDW27911.1"/>
    <property type="molecule type" value="Genomic_DNA"/>
</dbReference>
<sequence length="72" mass="8168">MSHTMKQMWTRLSVHICFDSSMPFPVALLLVCFKQSFATCLPERLTQWNACVAQEAYGADVAVKQTVERVCI</sequence>
<evidence type="ECO:0000313" key="1">
    <source>
        <dbReference type="EMBL" id="RDW27911.1"/>
    </source>
</evidence>
<proteinExistence type="predicted"/>
<name>A0A371CC84_YARLL</name>
<gene>
    <name evidence="1" type="ORF">B0I71DRAFT_128270</name>
</gene>
<dbReference type="AlphaFoldDB" id="A0A371CC84"/>
<organism evidence="1 2">
    <name type="scientific">Yarrowia lipolytica</name>
    <name type="common">Candida lipolytica</name>
    <dbReference type="NCBI Taxonomy" id="4952"/>
    <lineage>
        <taxon>Eukaryota</taxon>
        <taxon>Fungi</taxon>
        <taxon>Dikarya</taxon>
        <taxon>Ascomycota</taxon>
        <taxon>Saccharomycotina</taxon>
        <taxon>Dipodascomycetes</taxon>
        <taxon>Dipodascales</taxon>
        <taxon>Dipodascales incertae sedis</taxon>
        <taxon>Yarrowia</taxon>
    </lineage>
</organism>
<reference evidence="1 2" key="1">
    <citation type="submission" date="2018-07" db="EMBL/GenBank/DDBJ databases">
        <title>Draft Genome Assemblies for Five Robust Yarrowia lipolytica Strains Exhibiting High Lipid Production and Pentose Sugar Utilization and Sugar Alcohol Secretion from Undetoxified Lignocellulosic Biomass Hydrolysates.</title>
        <authorList>
            <consortium name="DOE Joint Genome Institute"/>
            <person name="Walker C."/>
            <person name="Ryu S."/>
            <person name="Na H."/>
            <person name="Zane M."/>
            <person name="LaButti K."/>
            <person name="Lipzen A."/>
            <person name="Haridas S."/>
            <person name="Barry K."/>
            <person name="Grigoriev I.V."/>
            <person name="Quarterman J."/>
            <person name="Slininger P."/>
            <person name="Dien B."/>
            <person name="Trinh C.T."/>
        </authorList>
    </citation>
    <scope>NUCLEOTIDE SEQUENCE [LARGE SCALE GENOMIC DNA]</scope>
    <source>
        <strain evidence="1 2">YB392</strain>
    </source>
</reference>
<protein>
    <submittedName>
        <fullName evidence="1">Uncharacterized protein</fullName>
    </submittedName>
</protein>
<evidence type="ECO:0000313" key="2">
    <source>
        <dbReference type="Proteomes" id="UP000256601"/>
    </source>
</evidence>
<accession>A0A371CC84</accession>